<keyword evidence="5 12" id="KW-0547">Nucleotide-binding</keyword>
<evidence type="ECO:0000259" key="13">
    <source>
        <dbReference type="Pfam" id="PF00133"/>
    </source>
</evidence>
<comment type="cofactor">
    <cofactor evidence="12">
        <name>Zn(2+)</name>
        <dbReference type="ChEBI" id="CHEBI:29105"/>
    </cofactor>
    <text evidence="12">Binds 1 zinc ion per subunit.</text>
</comment>
<dbReference type="InterPro" id="IPR002301">
    <property type="entry name" value="Ile-tRNA-ligase"/>
</dbReference>
<feature type="short sequence motif" description="'HIGH' region" evidence="12">
    <location>
        <begin position="58"/>
        <end position="68"/>
    </location>
</feature>
<keyword evidence="2 12" id="KW-0963">Cytoplasm</keyword>
<evidence type="ECO:0000256" key="9">
    <source>
        <dbReference type="ARBA" id="ARBA00023146"/>
    </source>
</evidence>
<sequence length="938" mass="107517">MSDYKKTLCLPNTQFPMKANLKQREPEMLKRWEETGVYNKMVEANKDAEQYVLHDGPPYANGHIHMGTAMNKVLKDIIIKSRNLQGQKAEYVPGWDCHGLPIEHKVEQDLKKKKKDLPTLIIRKLCREYALKYVDIQRKEFKRLGVMGVWDNPYLTLKPEYEAATARELGRFMENGSVVRGKKPIHWCCSCKTALAEAEVEHEDSTSPSIYVRFPLNDKKVLEVLPSDISSKIDLSRTYVCIWTTTPWTMPDNMAVALHPEFDYCVTEVNGDFYILAERLLPVCAESFGWEKWNMLGTFEGAKLEGAVAKHPFYDRESPIVLADYVTLDSGTGCVHTAPGHGREDFETGNRYGLEVYSPMNNDGVFLKEVEFFAGLNAFEANPKVIEKLEEVGNLLAKEDITHSYPHCWRCKEPVIFRATTQWFISMEKNDLRKNTLKAIQDDVNWIPSWGENRIYKMIENRPDWCISRQRNWGVPIIALICQDCDEVYNDPKWVFSIVDEFEKHENGCDYWFEKSVEELAPAGLKCPKCGGTHWDKETDILDVWFDSGTSFAAVVEKRPELKFPADLYLEGSDQHRGWFHSSLLASMATRKTPPYRNVLTHGYVVDKHGKKMSKSIGNVIAPQEIIDQHGAEILRMWVSAVNYQEDVKISDEILNRLVDAYRRIRNTCRYLLGNLDGFNPETDAVSVAELLPIDHFALDLVTREHEIIQAAYKNFEFHKVYHTLHNLCVTDLSAFYLDIIKDRLYVSGKKSLERRSAQTVLWQVMMMLLVDMAPVLSFTSEEVFDHLPEEMKCGVDTVFAVRPKILATTLSSDERAMWELLMDVRREVTKAIEPLRRDRIIGHSLDTKITLFADETITKALENLEMREFFIVSGAEIKPLAEAGSDAVKPEELEGIAIKVVKAEGEKCSRCWRYDTLGSNAEHPELCPRCTEVLAGE</sequence>
<feature type="domain" description="Methionyl/Valyl/Leucyl/Isoleucyl-tRNA synthetase anticodon-binding" evidence="15">
    <location>
        <begin position="707"/>
        <end position="851"/>
    </location>
</feature>
<dbReference type="HAMAP" id="MF_02002">
    <property type="entry name" value="Ile_tRNA_synth_type1"/>
    <property type="match status" value="1"/>
</dbReference>
<keyword evidence="6 12" id="KW-0862">Zinc</keyword>
<dbReference type="GO" id="GO:0002161">
    <property type="term" value="F:aminoacyl-tRNA deacylase activity"/>
    <property type="evidence" value="ECO:0007669"/>
    <property type="project" value="InterPro"/>
</dbReference>
<dbReference type="SUPFAM" id="SSF47323">
    <property type="entry name" value="Anticodon-binding domain of a subclass of class I aminoacyl-tRNA synthetases"/>
    <property type="match status" value="1"/>
</dbReference>
<evidence type="ECO:0000256" key="8">
    <source>
        <dbReference type="ARBA" id="ARBA00022917"/>
    </source>
</evidence>
<dbReference type="GO" id="GO:0008270">
    <property type="term" value="F:zinc ion binding"/>
    <property type="evidence" value="ECO:0007669"/>
    <property type="project" value="UniProtKB-UniRule"/>
</dbReference>
<feature type="binding site" evidence="12">
    <location>
        <position position="928"/>
    </location>
    <ligand>
        <name>Zn(2+)</name>
        <dbReference type="ChEBI" id="CHEBI:29105"/>
    </ligand>
</feature>
<dbReference type="SUPFAM" id="SSF50677">
    <property type="entry name" value="ValRS/IleRS/LeuRS editing domain"/>
    <property type="match status" value="1"/>
</dbReference>
<dbReference type="InterPro" id="IPR009080">
    <property type="entry name" value="tRNAsynth_Ia_anticodon-bd"/>
</dbReference>
<keyword evidence="4 12" id="KW-0479">Metal-binding</keyword>
<keyword evidence="7 12" id="KW-0067">ATP-binding</keyword>
<feature type="binding site" evidence="12">
    <location>
        <position position="931"/>
    </location>
    <ligand>
        <name>Zn(2+)</name>
        <dbReference type="ChEBI" id="CHEBI:29105"/>
    </ligand>
</feature>
<dbReference type="InterPro" id="IPR033708">
    <property type="entry name" value="Anticodon_Ile_BEm"/>
</dbReference>
<dbReference type="STRING" id="1519643.SAMN06295933_0694"/>
<feature type="domain" description="Aminoacyl-tRNA synthetase class Ia" evidence="13">
    <location>
        <begin position="28"/>
        <end position="651"/>
    </location>
</feature>
<evidence type="ECO:0000256" key="11">
    <source>
        <dbReference type="ARBA" id="ARBA00048359"/>
    </source>
</evidence>
<dbReference type="Gene3D" id="1.10.10.830">
    <property type="entry name" value="Ile-tRNA synthetase CP2 domain-like"/>
    <property type="match status" value="1"/>
</dbReference>
<dbReference type="InterPro" id="IPR001412">
    <property type="entry name" value="aa-tRNA-synth_I_CS"/>
</dbReference>
<comment type="subunit">
    <text evidence="12">Monomer.</text>
</comment>
<dbReference type="InterPro" id="IPR013155">
    <property type="entry name" value="M/V/L/I-tRNA-synth_anticd-bd"/>
</dbReference>
<feature type="binding site" evidence="12">
    <location>
        <position position="571"/>
    </location>
    <ligand>
        <name>L-isoleucyl-5'-AMP</name>
        <dbReference type="ChEBI" id="CHEBI:178002"/>
    </ligand>
</feature>
<feature type="domain" description="Zinc finger FPG/IleRS-type" evidence="14">
    <location>
        <begin position="906"/>
        <end position="933"/>
    </location>
</feature>
<dbReference type="AlphaFoldDB" id="A0A1X7CCY2"/>
<evidence type="ECO:0000313" key="16">
    <source>
        <dbReference type="EMBL" id="SME94345.1"/>
    </source>
</evidence>
<dbReference type="OrthoDB" id="9810365at2"/>
<dbReference type="GO" id="GO:0006428">
    <property type="term" value="P:isoleucyl-tRNA aminoacylation"/>
    <property type="evidence" value="ECO:0007669"/>
    <property type="project" value="UniProtKB-UniRule"/>
</dbReference>
<evidence type="ECO:0000313" key="17">
    <source>
        <dbReference type="Proteomes" id="UP000192906"/>
    </source>
</evidence>
<dbReference type="PRINTS" id="PR00984">
    <property type="entry name" value="TRNASYNTHILE"/>
</dbReference>
<evidence type="ECO:0000256" key="7">
    <source>
        <dbReference type="ARBA" id="ARBA00022840"/>
    </source>
</evidence>
<comment type="catalytic activity">
    <reaction evidence="11 12">
        <text>tRNA(Ile) + L-isoleucine + ATP = L-isoleucyl-tRNA(Ile) + AMP + diphosphate</text>
        <dbReference type="Rhea" id="RHEA:11060"/>
        <dbReference type="Rhea" id="RHEA-COMP:9666"/>
        <dbReference type="Rhea" id="RHEA-COMP:9695"/>
        <dbReference type="ChEBI" id="CHEBI:30616"/>
        <dbReference type="ChEBI" id="CHEBI:33019"/>
        <dbReference type="ChEBI" id="CHEBI:58045"/>
        <dbReference type="ChEBI" id="CHEBI:78442"/>
        <dbReference type="ChEBI" id="CHEBI:78528"/>
        <dbReference type="ChEBI" id="CHEBI:456215"/>
        <dbReference type="EC" id="6.1.1.5"/>
    </reaction>
</comment>
<dbReference type="CDD" id="cd07960">
    <property type="entry name" value="Anticodon_Ia_Ile_BEm"/>
    <property type="match status" value="1"/>
</dbReference>
<keyword evidence="17" id="KW-1185">Reference proteome</keyword>
<keyword evidence="3 12" id="KW-0436">Ligase</keyword>
<accession>A0A1X7CCY2</accession>
<dbReference type="InterPro" id="IPR002300">
    <property type="entry name" value="aa-tRNA-synth_Ia"/>
</dbReference>
<keyword evidence="9 12" id="KW-0030">Aminoacyl-tRNA synthetase</keyword>
<protein>
    <recommendedName>
        <fullName evidence="12">Isoleucine--tRNA ligase</fullName>
        <ecNumber evidence="12">6.1.1.5</ecNumber>
    </recommendedName>
    <alternativeName>
        <fullName evidence="12">Isoleucyl-tRNA synthetase</fullName>
        <shortName evidence="12">IleRS</shortName>
    </alternativeName>
</protein>
<dbReference type="Gene3D" id="1.10.730.20">
    <property type="match status" value="1"/>
</dbReference>
<dbReference type="EMBL" id="FWZU01000001">
    <property type="protein sequence ID" value="SME94345.1"/>
    <property type="molecule type" value="Genomic_DNA"/>
</dbReference>
<comment type="domain">
    <text evidence="12">IleRS has two distinct active sites: one for aminoacylation and one for editing. The misactivated valine is translocated from the active site to the editing site, which sterically excludes the correctly activated isoleucine. The single editing site contains two valyl binding pockets, one specific for each substrate (Val-AMP or Val-tRNA(Ile)).</text>
</comment>
<comment type="function">
    <text evidence="10 12">Catalyzes the attachment of isoleucine to tRNA(Ile). As IleRS can inadvertently accommodate and process structurally similar amino acids such as valine, to avoid such errors it has two additional distinct tRNA(Ile)-dependent editing activities. One activity is designated as 'pretransfer' editing and involves the hydrolysis of activated Val-AMP. The other activity is designated 'posttransfer' editing and involves deacylation of mischarged Val-tRNA(Ile).</text>
</comment>
<evidence type="ECO:0000256" key="4">
    <source>
        <dbReference type="ARBA" id="ARBA00022723"/>
    </source>
</evidence>
<dbReference type="PANTHER" id="PTHR42765:SF1">
    <property type="entry name" value="ISOLEUCINE--TRNA LIGASE, MITOCHONDRIAL"/>
    <property type="match status" value="1"/>
</dbReference>
<name>A0A1X7CCY2_9BACT</name>
<dbReference type="PANTHER" id="PTHR42765">
    <property type="entry name" value="SOLEUCYL-TRNA SYNTHETASE"/>
    <property type="match status" value="1"/>
</dbReference>
<dbReference type="GO" id="GO:0004822">
    <property type="term" value="F:isoleucine-tRNA ligase activity"/>
    <property type="evidence" value="ECO:0007669"/>
    <property type="project" value="UniProtKB-UniRule"/>
</dbReference>
<evidence type="ECO:0000259" key="15">
    <source>
        <dbReference type="Pfam" id="PF08264"/>
    </source>
</evidence>
<dbReference type="InterPro" id="IPR050081">
    <property type="entry name" value="Ile-tRNA_ligase"/>
</dbReference>
<proteinExistence type="inferred from homology"/>
<dbReference type="FunFam" id="1.10.730.20:FF:000001">
    <property type="entry name" value="Isoleucine--tRNA ligase"/>
    <property type="match status" value="1"/>
</dbReference>
<evidence type="ECO:0000256" key="6">
    <source>
        <dbReference type="ARBA" id="ARBA00022833"/>
    </source>
</evidence>
<feature type="binding site" evidence="12">
    <location>
        <position position="615"/>
    </location>
    <ligand>
        <name>ATP</name>
        <dbReference type="ChEBI" id="CHEBI:30616"/>
    </ligand>
</feature>
<dbReference type="EC" id="6.1.1.5" evidence="12"/>
<evidence type="ECO:0000256" key="5">
    <source>
        <dbReference type="ARBA" id="ARBA00022741"/>
    </source>
</evidence>
<evidence type="ECO:0000256" key="1">
    <source>
        <dbReference type="ARBA" id="ARBA00006887"/>
    </source>
</evidence>
<dbReference type="Proteomes" id="UP000192906">
    <property type="component" value="Unassembled WGS sequence"/>
</dbReference>
<evidence type="ECO:0000259" key="14">
    <source>
        <dbReference type="Pfam" id="PF06827"/>
    </source>
</evidence>
<evidence type="ECO:0000256" key="10">
    <source>
        <dbReference type="ARBA" id="ARBA00025217"/>
    </source>
</evidence>
<evidence type="ECO:0000256" key="2">
    <source>
        <dbReference type="ARBA" id="ARBA00022490"/>
    </source>
</evidence>
<dbReference type="RefSeq" id="WP_085098298.1">
    <property type="nucleotide sequence ID" value="NZ_FWZU01000001.1"/>
</dbReference>
<dbReference type="GO" id="GO:0005524">
    <property type="term" value="F:ATP binding"/>
    <property type="evidence" value="ECO:0007669"/>
    <property type="project" value="UniProtKB-UniRule"/>
</dbReference>
<gene>
    <name evidence="12" type="primary">ileS</name>
    <name evidence="16" type="ORF">SAMN06295933_0694</name>
</gene>
<dbReference type="GO" id="GO:0005829">
    <property type="term" value="C:cytosol"/>
    <property type="evidence" value="ECO:0007669"/>
    <property type="project" value="TreeGrafter"/>
</dbReference>
<feature type="short sequence motif" description="'KMSKS' region" evidence="12">
    <location>
        <begin position="612"/>
        <end position="616"/>
    </location>
</feature>
<dbReference type="GO" id="GO:0000049">
    <property type="term" value="F:tRNA binding"/>
    <property type="evidence" value="ECO:0007669"/>
    <property type="project" value="InterPro"/>
</dbReference>
<comment type="similarity">
    <text evidence="1 12">Belongs to the class-I aminoacyl-tRNA synthetase family. IleS type 1 subfamily.</text>
</comment>
<feature type="binding site" evidence="12">
    <location>
        <position position="912"/>
    </location>
    <ligand>
        <name>Zn(2+)</name>
        <dbReference type="ChEBI" id="CHEBI:29105"/>
    </ligand>
</feature>
<keyword evidence="8 12" id="KW-0648">Protein biosynthesis</keyword>
<evidence type="ECO:0000256" key="3">
    <source>
        <dbReference type="ARBA" id="ARBA00022598"/>
    </source>
</evidence>
<dbReference type="InterPro" id="IPR014729">
    <property type="entry name" value="Rossmann-like_a/b/a_fold"/>
</dbReference>
<dbReference type="Gene3D" id="3.40.50.620">
    <property type="entry name" value="HUPs"/>
    <property type="match status" value="2"/>
</dbReference>
<evidence type="ECO:0000256" key="12">
    <source>
        <dbReference type="HAMAP-Rule" id="MF_02002"/>
    </source>
</evidence>
<organism evidence="16 17">
    <name type="scientific">Desulfovibrio gilichinskyi</name>
    <dbReference type="NCBI Taxonomy" id="1519643"/>
    <lineage>
        <taxon>Bacteria</taxon>
        <taxon>Pseudomonadati</taxon>
        <taxon>Thermodesulfobacteriota</taxon>
        <taxon>Desulfovibrionia</taxon>
        <taxon>Desulfovibrionales</taxon>
        <taxon>Desulfovibrionaceae</taxon>
        <taxon>Desulfovibrio</taxon>
    </lineage>
</organism>
<dbReference type="Pfam" id="PF00133">
    <property type="entry name" value="tRNA-synt_1"/>
    <property type="match status" value="1"/>
</dbReference>
<dbReference type="PROSITE" id="PS00178">
    <property type="entry name" value="AA_TRNA_LIGASE_I"/>
    <property type="match status" value="1"/>
</dbReference>
<dbReference type="FunFam" id="3.40.50.620:FF:000042">
    <property type="entry name" value="Isoleucine--tRNA ligase"/>
    <property type="match status" value="1"/>
</dbReference>
<comment type="subcellular location">
    <subcellularLocation>
        <location evidence="12">Cytoplasm</location>
    </subcellularLocation>
</comment>
<dbReference type="Pfam" id="PF08264">
    <property type="entry name" value="Anticodon_1"/>
    <property type="match status" value="1"/>
</dbReference>
<dbReference type="InterPro" id="IPR009008">
    <property type="entry name" value="Val/Leu/Ile-tRNA-synth_edit"/>
</dbReference>
<reference evidence="17" key="1">
    <citation type="submission" date="2017-04" db="EMBL/GenBank/DDBJ databases">
        <authorList>
            <person name="Varghese N."/>
            <person name="Submissions S."/>
        </authorList>
    </citation>
    <scope>NUCLEOTIDE SEQUENCE [LARGE SCALE GENOMIC DNA]</scope>
    <source>
        <strain evidence="17">K3S</strain>
    </source>
</reference>
<dbReference type="SUPFAM" id="SSF52374">
    <property type="entry name" value="Nucleotidylyl transferase"/>
    <property type="match status" value="1"/>
</dbReference>
<dbReference type="InterPro" id="IPR023585">
    <property type="entry name" value="Ile-tRNA-ligase_type1"/>
</dbReference>
<dbReference type="NCBIfam" id="TIGR00392">
    <property type="entry name" value="ileS"/>
    <property type="match status" value="1"/>
</dbReference>
<dbReference type="Pfam" id="PF06827">
    <property type="entry name" value="zf-FPG_IleRS"/>
    <property type="match status" value="1"/>
</dbReference>
<feature type="binding site" evidence="12">
    <location>
        <position position="909"/>
    </location>
    <ligand>
        <name>Zn(2+)</name>
        <dbReference type="ChEBI" id="CHEBI:29105"/>
    </ligand>
</feature>
<dbReference type="InterPro" id="IPR010663">
    <property type="entry name" value="Znf_FPG/IleRS"/>
</dbReference>